<proteinExistence type="predicted"/>
<reference evidence="1" key="1">
    <citation type="submission" date="2023-04" db="EMBL/GenBank/DDBJ databases">
        <title>A chromosome-level genome assembly of the parasitoid wasp Eretmocerus hayati.</title>
        <authorList>
            <person name="Zhong Y."/>
            <person name="Liu S."/>
            <person name="Liu Y."/>
        </authorList>
    </citation>
    <scope>NUCLEOTIDE SEQUENCE</scope>
    <source>
        <strain evidence="1">ZJU_SS_LIU_2023</strain>
    </source>
</reference>
<protein>
    <submittedName>
        <fullName evidence="1">Uncharacterized protein</fullName>
    </submittedName>
</protein>
<organism evidence="1 2">
    <name type="scientific">Eretmocerus hayati</name>
    <dbReference type="NCBI Taxonomy" id="131215"/>
    <lineage>
        <taxon>Eukaryota</taxon>
        <taxon>Metazoa</taxon>
        <taxon>Ecdysozoa</taxon>
        <taxon>Arthropoda</taxon>
        <taxon>Hexapoda</taxon>
        <taxon>Insecta</taxon>
        <taxon>Pterygota</taxon>
        <taxon>Neoptera</taxon>
        <taxon>Endopterygota</taxon>
        <taxon>Hymenoptera</taxon>
        <taxon>Apocrita</taxon>
        <taxon>Proctotrupomorpha</taxon>
        <taxon>Chalcidoidea</taxon>
        <taxon>Aphelinidae</taxon>
        <taxon>Aphelininae</taxon>
        <taxon>Eretmocerus</taxon>
    </lineage>
</organism>
<keyword evidence="2" id="KW-1185">Reference proteome</keyword>
<gene>
    <name evidence="1" type="ORF">QAD02_001163</name>
</gene>
<sequence>MATVGINGFGRIGRMCLRVCLENDIEIKHINDPYIQPDYMIYLFKYDSTHGCFKDCVTCEEGSLVINEKRITTSHEKDPASVPWREAGVQFVIEATGVFTESEKAKMHIEGGASHVVITAPSDAPNFVFGANHRLYDPERHGNCISAASCTTNCAAPIVRLMHDNFGVKEAMITSIHALIPNQKVVDSPTGKLWRYGRGAVQNIIPSSTGASKCMGKIIPELKGKISAIAFHVPVSNVSLCDITFRISQPTTLEQVKRVMKAASETELKGVLGYTQDDCVSSDFNHTPFSCIFDARAAIPHTSTFVKVVAWYDNEYGYANRVVDLVMYMNDVITGKMTPLAEYPRMTNFDPSCSEKSFRMDKIEDTTIKGESELTSVKRDSESTSAKRVSVAE</sequence>
<evidence type="ECO:0000313" key="2">
    <source>
        <dbReference type="Proteomes" id="UP001239111"/>
    </source>
</evidence>
<name>A0ACC2NHW5_9HYME</name>
<evidence type="ECO:0000313" key="1">
    <source>
        <dbReference type="EMBL" id="KAJ8669904.1"/>
    </source>
</evidence>
<accession>A0ACC2NHW5</accession>
<comment type="caution">
    <text evidence="1">The sequence shown here is derived from an EMBL/GenBank/DDBJ whole genome shotgun (WGS) entry which is preliminary data.</text>
</comment>
<dbReference type="Proteomes" id="UP001239111">
    <property type="component" value="Chromosome 3"/>
</dbReference>
<dbReference type="EMBL" id="CM056743">
    <property type="protein sequence ID" value="KAJ8669904.1"/>
    <property type="molecule type" value="Genomic_DNA"/>
</dbReference>